<dbReference type="InterPro" id="IPR013785">
    <property type="entry name" value="Aldolase_TIM"/>
</dbReference>
<dbReference type="Gene3D" id="3.20.20.70">
    <property type="entry name" value="Aldolase class I"/>
    <property type="match status" value="1"/>
</dbReference>
<evidence type="ECO:0000256" key="2">
    <source>
        <dbReference type="ARBA" id="ARBA00022801"/>
    </source>
</evidence>
<dbReference type="SUPFAM" id="SSF51011">
    <property type="entry name" value="Glycosyl hydrolase domain"/>
    <property type="match status" value="1"/>
</dbReference>
<evidence type="ECO:0000256" key="5">
    <source>
        <dbReference type="SAM" id="SignalP"/>
    </source>
</evidence>
<name>A0A562T380_CHIJA</name>
<evidence type="ECO:0000313" key="7">
    <source>
        <dbReference type="EMBL" id="TWI87992.1"/>
    </source>
</evidence>
<dbReference type="SUPFAM" id="SSF51445">
    <property type="entry name" value="(Trans)glycosidases"/>
    <property type="match status" value="1"/>
</dbReference>
<dbReference type="Gene3D" id="2.60.40.1180">
    <property type="entry name" value="Golgi alpha-mannosidase II"/>
    <property type="match status" value="1"/>
</dbReference>
<dbReference type="OrthoDB" id="9758822at2"/>
<dbReference type="InterPro" id="IPR002252">
    <property type="entry name" value="Glyco_hydro_36"/>
</dbReference>
<evidence type="ECO:0000256" key="1">
    <source>
        <dbReference type="ARBA" id="ARBA00022729"/>
    </source>
</evidence>
<dbReference type="InterPro" id="IPR017853">
    <property type="entry name" value="GH"/>
</dbReference>
<proteinExistence type="predicted"/>
<evidence type="ECO:0000256" key="4">
    <source>
        <dbReference type="ARBA" id="ARBA00023295"/>
    </source>
</evidence>
<dbReference type="Pfam" id="PF02065">
    <property type="entry name" value="Melibiase"/>
    <property type="match status" value="1"/>
</dbReference>
<dbReference type="SUPFAM" id="SSF48230">
    <property type="entry name" value="Chondroitin AC/alginate lyase"/>
    <property type="match status" value="1"/>
</dbReference>
<keyword evidence="2" id="KW-0378">Hydrolase</keyword>
<dbReference type="InterPro" id="IPR013780">
    <property type="entry name" value="Glyco_hydro_b"/>
</dbReference>
<comment type="caution">
    <text evidence="7">The sequence shown here is derived from an EMBL/GenBank/DDBJ whole genome shotgun (WGS) entry which is preliminary data.</text>
</comment>
<dbReference type="InterPro" id="IPR008397">
    <property type="entry name" value="Alginate_lyase_dom"/>
</dbReference>
<dbReference type="GO" id="GO:0004557">
    <property type="term" value="F:alpha-galactosidase activity"/>
    <property type="evidence" value="ECO:0007669"/>
    <property type="project" value="InterPro"/>
</dbReference>
<keyword evidence="8" id="KW-1185">Reference proteome</keyword>
<sequence>MRIFTPFICLCLLAVTIVKAGPADEFAQAMKQSRAMALTADGRQAPATVQVTRTWNGPFCNTRITNTGNTPVRLKEVVLAQAGGILAPATRFYGEGFQMLSQTTGTLEKPQPLGRYTDAGHYKLPQPAGYLAVYNLLRLYPAGEPELLLGFTSCRRFAGKFYLNADTIKVVMDLENLEMQPGAVFQLEEWALLQGRDGNALLEQFAGRIGQHHPRLAFSHPPTGWCSWYCFGPRVTAQNIYDNLDYIKDHVPALRYIQVDDGYQPHMGDWLSVGKSFGGNVQQVLQTIRSKGFEPAIWVAPFICDSNSTVYKEHPDWLVKDADGKPLRSDRVTFGGWRLKPWYVLDGTHPAVQRHLEEMFRIMRRQWGCTYFKLDANFWGAIHGGYFYDKQATRIEAYRRGMQAILKGTGDAFILGCNHPLWPSLGLVHGSRSSMDIKRQWSTFAGTGRENLYRAWQNGRLWWNDPDCLLLTGKMPDNEFRFHAALIYATGGMLLSGDDLTTISPERLNVLKKAVPPTAQAATFEDDKFEVGRMHTSRGRYLVLLNWDSTARRISARLDTPCEVVDYWTGKRLGRFSGEYSVTLQGHDGAVVELKPEKTWLQQIIKDRKKDILARAAWAMQQQPETVTAHRCDRSAGGLHDFYSEGDYWWPNPAHPDSPYVQRDGQTNPDNFVAHRRAMVRFSRVMGALAAAYVASRDETYLRKALEHARAWFVDTATMMNPDLQYAQAIKGRVSGRGIGIIDTIHFLEVVQALRIMEKAGALPPADLQAIRSWFAAYLRWMTTHPYGLDEMKAANNHGTCWVMQVAILARFLNDRHWIDFCVERYKTVLLPDQMAADGSFPRELRRTKPYGYSLFNLDAMTMVCQVLSDEDHNLWDYALPDGRSIRKGMAFLYSYVQDKNRWPFAKDVMYWNNWPVAQPFLLFGAVAYNNRDYYRLWQRLDHDPQVEEVLRNLPVRNPVIWLE</sequence>
<dbReference type="InterPro" id="IPR008929">
    <property type="entry name" value="Chondroitin_lyas"/>
</dbReference>
<dbReference type="Proteomes" id="UP000316778">
    <property type="component" value="Unassembled WGS sequence"/>
</dbReference>
<dbReference type="GO" id="GO:0042597">
    <property type="term" value="C:periplasmic space"/>
    <property type="evidence" value="ECO:0007669"/>
    <property type="project" value="InterPro"/>
</dbReference>
<dbReference type="GO" id="GO:0016829">
    <property type="term" value="F:lyase activity"/>
    <property type="evidence" value="ECO:0007669"/>
    <property type="project" value="UniProtKB-KW"/>
</dbReference>
<accession>A0A562T380</accession>
<dbReference type="EMBL" id="VLLG01000003">
    <property type="protein sequence ID" value="TWI87992.1"/>
    <property type="molecule type" value="Genomic_DNA"/>
</dbReference>
<keyword evidence="1 5" id="KW-0732">Signal</keyword>
<evidence type="ECO:0000256" key="3">
    <source>
        <dbReference type="ARBA" id="ARBA00023239"/>
    </source>
</evidence>
<feature type="chain" id="PRO_5022012405" evidence="5">
    <location>
        <begin position="21"/>
        <end position="964"/>
    </location>
</feature>
<dbReference type="PANTHER" id="PTHR43053:SF3">
    <property type="entry name" value="ALPHA-GALACTOSIDASE C-RELATED"/>
    <property type="match status" value="1"/>
</dbReference>
<keyword evidence="3" id="KW-0456">Lyase</keyword>
<evidence type="ECO:0000313" key="8">
    <source>
        <dbReference type="Proteomes" id="UP000316778"/>
    </source>
</evidence>
<reference evidence="7 8" key="1">
    <citation type="journal article" date="2013" name="Stand. Genomic Sci.">
        <title>Genomic Encyclopedia of Type Strains, Phase I: The one thousand microbial genomes (KMG-I) project.</title>
        <authorList>
            <person name="Kyrpides N.C."/>
            <person name="Woyke T."/>
            <person name="Eisen J.A."/>
            <person name="Garrity G."/>
            <person name="Lilburn T.G."/>
            <person name="Beck B.J."/>
            <person name="Whitman W.B."/>
            <person name="Hugenholtz P."/>
            <person name="Klenk H.P."/>
        </authorList>
    </citation>
    <scope>NUCLEOTIDE SEQUENCE [LARGE SCALE GENOMIC DNA]</scope>
    <source>
        <strain evidence="7 8">DSM 13484</strain>
    </source>
</reference>
<dbReference type="GO" id="GO:0016052">
    <property type="term" value="P:carbohydrate catabolic process"/>
    <property type="evidence" value="ECO:0007669"/>
    <property type="project" value="InterPro"/>
</dbReference>
<feature type="signal peptide" evidence="5">
    <location>
        <begin position="1"/>
        <end position="20"/>
    </location>
</feature>
<feature type="domain" description="Alginate lyase" evidence="6">
    <location>
        <begin position="628"/>
        <end position="903"/>
    </location>
</feature>
<evidence type="ECO:0000259" key="6">
    <source>
        <dbReference type="Pfam" id="PF05426"/>
    </source>
</evidence>
<dbReference type="Gene3D" id="1.50.10.100">
    <property type="entry name" value="Chondroitin AC/alginate lyase"/>
    <property type="match status" value="1"/>
</dbReference>
<keyword evidence="4" id="KW-0326">Glycosidase</keyword>
<protein>
    <submittedName>
        <fullName evidence="7">Alpha-galactosidase</fullName>
    </submittedName>
</protein>
<dbReference type="PANTHER" id="PTHR43053">
    <property type="entry name" value="GLYCOSIDASE FAMILY 31"/>
    <property type="match status" value="1"/>
</dbReference>
<dbReference type="InterPro" id="IPR050985">
    <property type="entry name" value="Alpha-glycosidase_related"/>
</dbReference>
<gene>
    <name evidence="7" type="ORF">LX66_2066</name>
</gene>
<dbReference type="Pfam" id="PF05426">
    <property type="entry name" value="Alginate_lyase"/>
    <property type="match status" value="1"/>
</dbReference>
<dbReference type="RefSeq" id="WP_145712699.1">
    <property type="nucleotide sequence ID" value="NZ_BAAAFY010000001.1"/>
</dbReference>
<organism evidence="7 8">
    <name type="scientific">Chitinophaga japonensis</name>
    <name type="common">Flexibacter japonensis</name>
    <dbReference type="NCBI Taxonomy" id="104662"/>
    <lineage>
        <taxon>Bacteria</taxon>
        <taxon>Pseudomonadati</taxon>
        <taxon>Bacteroidota</taxon>
        <taxon>Chitinophagia</taxon>
        <taxon>Chitinophagales</taxon>
        <taxon>Chitinophagaceae</taxon>
        <taxon>Chitinophaga</taxon>
    </lineage>
</organism>
<dbReference type="AlphaFoldDB" id="A0A562T380"/>
<dbReference type="CDD" id="cd14791">
    <property type="entry name" value="GH36"/>
    <property type="match status" value="1"/>
</dbReference>